<dbReference type="Proteomes" id="UP000198688">
    <property type="component" value="Chromosome I"/>
</dbReference>
<evidence type="ECO:0000313" key="1">
    <source>
        <dbReference type="EMBL" id="SDT35161.1"/>
    </source>
</evidence>
<accession>A0A1H1ZMY3</accession>
<dbReference type="RefSeq" id="WP_092545534.1">
    <property type="nucleotide sequence ID" value="NZ_BOMJ01000005.1"/>
</dbReference>
<dbReference type="OrthoDB" id="3298752at2"/>
<reference evidence="1 2" key="1">
    <citation type="submission" date="2016-10" db="EMBL/GenBank/DDBJ databases">
        <authorList>
            <person name="de Groot N.N."/>
        </authorList>
    </citation>
    <scope>NUCLEOTIDE SEQUENCE [LARGE SCALE GENOMIC DNA]</scope>
    <source>
        <strain evidence="1 2">DSM 43941</strain>
    </source>
</reference>
<gene>
    <name evidence="1" type="ORF">SAMN04489716_3409</name>
</gene>
<dbReference type="AlphaFoldDB" id="A0A1H1ZMY3"/>
<name>A0A1H1ZMY3_9ACTN</name>
<organism evidence="1 2">
    <name type="scientific">Actinoplanes derwentensis</name>
    <dbReference type="NCBI Taxonomy" id="113562"/>
    <lineage>
        <taxon>Bacteria</taxon>
        <taxon>Bacillati</taxon>
        <taxon>Actinomycetota</taxon>
        <taxon>Actinomycetes</taxon>
        <taxon>Micromonosporales</taxon>
        <taxon>Micromonosporaceae</taxon>
        <taxon>Actinoplanes</taxon>
    </lineage>
</organism>
<dbReference type="EMBL" id="LT629758">
    <property type="protein sequence ID" value="SDT35161.1"/>
    <property type="molecule type" value="Genomic_DNA"/>
</dbReference>
<evidence type="ECO:0000313" key="2">
    <source>
        <dbReference type="Proteomes" id="UP000198688"/>
    </source>
</evidence>
<protein>
    <submittedName>
        <fullName evidence="1">Uncharacterized protein</fullName>
    </submittedName>
</protein>
<sequence>MTLKNSDMLRRTAEQVANCLAESGYAFVEEDKIDGLAATLETYLNVAGIPVNTGGTEESTALGILPEPNPRSEICVAGVP</sequence>
<keyword evidence="2" id="KW-1185">Reference proteome</keyword>
<proteinExistence type="predicted"/>